<name>A0A395GPM4_9EURO</name>
<accession>A0A395GPM4</accession>
<organism evidence="1 2">
    <name type="scientific">Aspergillus ibericus CBS 121593</name>
    <dbReference type="NCBI Taxonomy" id="1448316"/>
    <lineage>
        <taxon>Eukaryota</taxon>
        <taxon>Fungi</taxon>
        <taxon>Dikarya</taxon>
        <taxon>Ascomycota</taxon>
        <taxon>Pezizomycotina</taxon>
        <taxon>Eurotiomycetes</taxon>
        <taxon>Eurotiomycetidae</taxon>
        <taxon>Eurotiales</taxon>
        <taxon>Aspergillaceae</taxon>
        <taxon>Aspergillus</taxon>
        <taxon>Aspergillus subgen. Circumdati</taxon>
    </lineage>
</organism>
<evidence type="ECO:0000313" key="1">
    <source>
        <dbReference type="EMBL" id="RAK97471.1"/>
    </source>
</evidence>
<evidence type="ECO:0000313" key="2">
    <source>
        <dbReference type="Proteomes" id="UP000249402"/>
    </source>
</evidence>
<gene>
    <name evidence="1" type="ORF">BO80DRAFT_189732</name>
</gene>
<dbReference type="VEuPathDB" id="FungiDB:BO80DRAFT_189732"/>
<dbReference type="RefSeq" id="XP_025571799.1">
    <property type="nucleotide sequence ID" value="XM_025714101.1"/>
</dbReference>
<dbReference type="AlphaFoldDB" id="A0A395GPM4"/>
<dbReference type="Proteomes" id="UP000249402">
    <property type="component" value="Unassembled WGS sequence"/>
</dbReference>
<keyword evidence="2" id="KW-1185">Reference proteome</keyword>
<sequence length="152" mass="16974">MILGSDNVGYLAPMRVRHDDGCLDPDESTGSGFWRRIHYLKCSLLCASHCCTGRHLWCYAVGTPPPAGLLEQAEIVTLCRIRSVRDNAECRLFVKDPRSTADSHFSTRSAFCRPIHSCPSTLARALFFVLRWTSSSPSAPLRPATRVHRAAW</sequence>
<proteinExistence type="predicted"/>
<protein>
    <submittedName>
        <fullName evidence="1">Uncharacterized protein</fullName>
    </submittedName>
</protein>
<reference evidence="1 2" key="1">
    <citation type="submission" date="2018-02" db="EMBL/GenBank/DDBJ databases">
        <title>The genomes of Aspergillus section Nigri reveals drivers in fungal speciation.</title>
        <authorList>
            <consortium name="DOE Joint Genome Institute"/>
            <person name="Vesth T.C."/>
            <person name="Nybo J."/>
            <person name="Theobald S."/>
            <person name="Brandl J."/>
            <person name="Frisvad J.C."/>
            <person name="Nielsen K.F."/>
            <person name="Lyhne E.K."/>
            <person name="Kogle M.E."/>
            <person name="Kuo A."/>
            <person name="Riley R."/>
            <person name="Clum A."/>
            <person name="Nolan M."/>
            <person name="Lipzen A."/>
            <person name="Salamov A."/>
            <person name="Henrissat B."/>
            <person name="Wiebenga A."/>
            <person name="De vries R.P."/>
            <person name="Grigoriev I.V."/>
            <person name="Mortensen U.H."/>
            <person name="Andersen M.R."/>
            <person name="Baker S.E."/>
        </authorList>
    </citation>
    <scope>NUCLEOTIDE SEQUENCE [LARGE SCALE GENOMIC DNA]</scope>
    <source>
        <strain evidence="1 2">CBS 121593</strain>
    </source>
</reference>
<dbReference type="EMBL" id="KZ824462">
    <property type="protein sequence ID" value="RAK97471.1"/>
    <property type="molecule type" value="Genomic_DNA"/>
</dbReference>
<dbReference type="GeneID" id="37218966"/>